<reference evidence="6 7" key="1">
    <citation type="submission" date="2013-07" db="EMBL/GenBank/DDBJ databases">
        <authorList>
            <person name="Weinstock G."/>
            <person name="Sodergren E."/>
            <person name="Wylie T."/>
            <person name="Fulton L."/>
            <person name="Fulton R."/>
            <person name="Fronick C."/>
            <person name="O'Laughlin M."/>
            <person name="Godfrey J."/>
            <person name="Miner T."/>
            <person name="Herter B."/>
            <person name="Appelbaum E."/>
            <person name="Cordes M."/>
            <person name="Lek S."/>
            <person name="Wollam A."/>
            <person name="Pepin K.H."/>
            <person name="Palsikar V.B."/>
            <person name="Mitreva M."/>
            <person name="Wilson R.K."/>
        </authorList>
    </citation>
    <scope>NUCLEOTIDE SEQUENCE [LARGE SCALE GENOMIC DNA]</scope>
    <source>
        <strain evidence="6 7">ATCC 14940</strain>
    </source>
</reference>
<evidence type="ECO:0000313" key="6">
    <source>
        <dbReference type="EMBL" id="ERI76027.1"/>
    </source>
</evidence>
<gene>
    <name evidence="6" type="ORF">CLOSYM_02886</name>
</gene>
<dbReference type="GO" id="GO:0003677">
    <property type="term" value="F:DNA binding"/>
    <property type="evidence" value="ECO:0007669"/>
    <property type="project" value="UniProtKB-KW"/>
</dbReference>
<dbReference type="InterPro" id="IPR036388">
    <property type="entry name" value="WH-like_DNA-bd_sf"/>
</dbReference>
<dbReference type="SUPFAM" id="SSF46785">
    <property type="entry name" value="Winged helix' DNA-binding domain"/>
    <property type="match status" value="1"/>
</dbReference>
<comment type="caution">
    <text evidence="6">The sequence shown here is derived from an EMBL/GenBank/DDBJ whole genome shotgun (WGS) entry which is preliminary data.</text>
</comment>
<sequence length="324" mass="36610">MKKSYIRIEGRIILKIKVLEYFITLAESQSINEAAGKLYIAQPSLTKALQLFEAEIGTQLFQRKKTGIQLTEAGKRILPEAKQMVEYYNGWLSLSEKLPLRAVDIYIQASFPNFLLPKVVLQFKKLHPSLQINCEVSRTPEQYISQDTERPVLSLFVCGQKGLMEKCVKAQGTPPIVLFQGEYCCLVNKHSSLAEKETVVPQDLKEHYLALKSRLEAPSTAMQPVLDEIVPVISPSQVIQTESVDSVINLVRTQSDVYALSYYPILKRYPGVSEGEIVSLPFKGDYTKGDFCLFYSRKAYRQYPVLQELVTAIQDAAAQFLAEN</sequence>
<dbReference type="InterPro" id="IPR036390">
    <property type="entry name" value="WH_DNA-bd_sf"/>
</dbReference>
<evidence type="ECO:0000256" key="2">
    <source>
        <dbReference type="ARBA" id="ARBA00023015"/>
    </source>
</evidence>
<dbReference type="EMBL" id="AWSU01000224">
    <property type="protein sequence ID" value="ERI76027.1"/>
    <property type="molecule type" value="Genomic_DNA"/>
</dbReference>
<evidence type="ECO:0000256" key="1">
    <source>
        <dbReference type="ARBA" id="ARBA00009437"/>
    </source>
</evidence>
<proteinExistence type="inferred from homology"/>
<dbReference type="Pfam" id="PF03466">
    <property type="entry name" value="LysR_substrate"/>
    <property type="match status" value="1"/>
</dbReference>
<dbReference type="InterPro" id="IPR000847">
    <property type="entry name" value="LysR_HTH_N"/>
</dbReference>
<evidence type="ECO:0000256" key="3">
    <source>
        <dbReference type="ARBA" id="ARBA00023125"/>
    </source>
</evidence>
<dbReference type="SUPFAM" id="SSF53850">
    <property type="entry name" value="Periplasmic binding protein-like II"/>
    <property type="match status" value="1"/>
</dbReference>
<dbReference type="AlphaFoldDB" id="A0ABC9TW37"/>
<evidence type="ECO:0000259" key="5">
    <source>
        <dbReference type="PROSITE" id="PS50931"/>
    </source>
</evidence>
<dbReference type="Gene3D" id="3.40.190.290">
    <property type="match status" value="1"/>
</dbReference>
<accession>A0ABC9TW37</accession>
<dbReference type="Pfam" id="PF00126">
    <property type="entry name" value="HTH_1"/>
    <property type="match status" value="1"/>
</dbReference>
<organism evidence="6 7">
    <name type="scientific">[Clostridium] symbiosum ATCC 14940</name>
    <dbReference type="NCBI Taxonomy" id="411472"/>
    <lineage>
        <taxon>Bacteria</taxon>
        <taxon>Bacillati</taxon>
        <taxon>Bacillota</taxon>
        <taxon>Clostridia</taxon>
        <taxon>Lachnospirales</taxon>
        <taxon>Lachnospiraceae</taxon>
        <taxon>Otoolea</taxon>
    </lineage>
</organism>
<dbReference type="PANTHER" id="PTHR30126:SF40">
    <property type="entry name" value="HTH-TYPE TRANSCRIPTIONAL REGULATOR GLTR"/>
    <property type="match status" value="1"/>
</dbReference>
<keyword evidence="4" id="KW-0804">Transcription</keyword>
<feature type="domain" description="HTH lysR-type" evidence="5">
    <location>
        <begin position="14"/>
        <end position="71"/>
    </location>
</feature>
<dbReference type="PROSITE" id="PS50931">
    <property type="entry name" value="HTH_LYSR"/>
    <property type="match status" value="1"/>
</dbReference>
<name>A0ABC9TW37_CLOSY</name>
<dbReference type="PANTHER" id="PTHR30126">
    <property type="entry name" value="HTH-TYPE TRANSCRIPTIONAL REGULATOR"/>
    <property type="match status" value="1"/>
</dbReference>
<dbReference type="Proteomes" id="UP000016491">
    <property type="component" value="Unassembled WGS sequence"/>
</dbReference>
<dbReference type="Gene3D" id="1.10.10.10">
    <property type="entry name" value="Winged helix-like DNA-binding domain superfamily/Winged helix DNA-binding domain"/>
    <property type="match status" value="1"/>
</dbReference>
<dbReference type="InterPro" id="IPR005119">
    <property type="entry name" value="LysR_subst-bd"/>
</dbReference>
<keyword evidence="3" id="KW-0238">DNA-binding</keyword>
<protein>
    <submittedName>
        <fullName evidence="6">Transcriptional regulator, LysR family</fullName>
    </submittedName>
</protein>
<evidence type="ECO:0000313" key="7">
    <source>
        <dbReference type="Proteomes" id="UP000016491"/>
    </source>
</evidence>
<evidence type="ECO:0000256" key="4">
    <source>
        <dbReference type="ARBA" id="ARBA00023163"/>
    </source>
</evidence>
<keyword evidence="2" id="KW-0805">Transcription regulation</keyword>
<comment type="similarity">
    <text evidence="1">Belongs to the LysR transcriptional regulatory family.</text>
</comment>